<sequence>MHKVNGTTYAWTRDAYDFSIFAKKGIPGSDVRWVATDFEIFSNWMKGFGRIGFITLREIAEQILSCNGGTPVRDLKGAFNNISMNNTIRNELYDFIDQSGILK</sequence>
<evidence type="ECO:0000313" key="2">
    <source>
        <dbReference type="Proteomes" id="UP000014020"/>
    </source>
</evidence>
<name>R8NA91_BACCX</name>
<dbReference type="PATRIC" id="fig|1053236.3.peg.1648"/>
<dbReference type="HOGENOM" id="CLU_2257999_0_0_9"/>
<gene>
    <name evidence="1" type="ORF">IK1_00287</name>
</gene>
<evidence type="ECO:0000313" key="1">
    <source>
        <dbReference type="EMBL" id="EOP43237.1"/>
    </source>
</evidence>
<dbReference type="Proteomes" id="UP000014020">
    <property type="component" value="Unassembled WGS sequence"/>
</dbReference>
<accession>R8NA91</accession>
<protein>
    <submittedName>
        <fullName evidence="1">Uncharacterized protein</fullName>
    </submittedName>
</protein>
<dbReference type="RefSeq" id="WP_016119746.1">
    <property type="nucleotide sequence ID" value="NZ_KB976677.1"/>
</dbReference>
<proteinExistence type="predicted"/>
<dbReference type="EMBL" id="AHFE01000037">
    <property type="protein sequence ID" value="EOP43237.1"/>
    <property type="molecule type" value="Genomic_DNA"/>
</dbReference>
<organism evidence="1 2">
    <name type="scientific">Bacillus cereus (strain VD146)</name>
    <dbReference type="NCBI Taxonomy" id="1053236"/>
    <lineage>
        <taxon>Bacteria</taxon>
        <taxon>Bacillati</taxon>
        <taxon>Bacillota</taxon>
        <taxon>Bacilli</taxon>
        <taxon>Bacillales</taxon>
        <taxon>Bacillaceae</taxon>
        <taxon>Bacillus</taxon>
        <taxon>Bacillus cereus group</taxon>
    </lineage>
</organism>
<reference evidence="2" key="1">
    <citation type="submission" date="2012-12" db="EMBL/GenBank/DDBJ databases">
        <title>The genome sequence of Bacillus cereus VD146.</title>
        <authorList>
            <consortium name="The Broad Institute Genome Sequencing Platform"/>
            <consortium name="The Broad Institute Genome Sequencing Center for Infectious Disease"/>
            <person name="Feldgarden M."/>
            <person name="Van der Auwera G.A."/>
            <person name="Mahillon J."/>
            <person name="Duprez V."/>
            <person name="Timmery S."/>
            <person name="Mattelet C."/>
            <person name="Dierick K."/>
            <person name="Sun M."/>
            <person name="Yu Z."/>
            <person name="Zhu L."/>
            <person name="Hu X."/>
            <person name="Shank E.B."/>
            <person name="Swiecicka I."/>
            <person name="Hansen B.M."/>
            <person name="Andrup L."/>
            <person name="Walker B."/>
            <person name="Young S.K."/>
            <person name="Zeng Q."/>
            <person name="Gargeya S."/>
            <person name="Fitzgerald M."/>
            <person name="Haas B."/>
            <person name="Abouelleil A."/>
            <person name="Alvarado L."/>
            <person name="Arachchi H.M."/>
            <person name="Berlin A.M."/>
            <person name="Chapman S.B."/>
            <person name="Dewar J."/>
            <person name="Goldberg J."/>
            <person name="Griggs A."/>
            <person name="Gujja S."/>
            <person name="Hansen M."/>
            <person name="Howarth C."/>
            <person name="Imamovic A."/>
            <person name="Larimer J."/>
            <person name="McCowan C."/>
            <person name="Murphy C."/>
            <person name="Neiman D."/>
            <person name="Pearson M."/>
            <person name="Priest M."/>
            <person name="Roberts A."/>
            <person name="Saif S."/>
            <person name="Shea T."/>
            <person name="Sisk P."/>
            <person name="Sykes S."/>
            <person name="Wortman J."/>
            <person name="Nusbaum C."/>
            <person name="Birren B."/>
        </authorList>
    </citation>
    <scope>NUCLEOTIDE SEQUENCE [LARGE SCALE GENOMIC DNA]</scope>
    <source>
        <strain evidence="2">VD146</strain>
    </source>
</reference>
<comment type="caution">
    <text evidence="1">The sequence shown here is derived from an EMBL/GenBank/DDBJ whole genome shotgun (WGS) entry which is preliminary data.</text>
</comment>
<dbReference type="AlphaFoldDB" id="R8NA91"/>